<reference evidence="1" key="2">
    <citation type="journal article" date="2022" name="BMC Genomics">
        <title>Comparative genome analysis of mycobacteria focusing on tRNA and non-coding RNA.</title>
        <authorList>
            <person name="Behra P.R.K."/>
            <person name="Pettersson B.M.F."/>
            <person name="Ramesh M."/>
            <person name="Das S."/>
            <person name="Dasgupta S."/>
            <person name="Kirsebom L.A."/>
        </authorList>
    </citation>
    <scope>NUCLEOTIDE SEQUENCE</scope>
    <source>
        <strain evidence="1">DSM 45406</strain>
    </source>
</reference>
<dbReference type="Proteomes" id="UP001140272">
    <property type="component" value="Unassembled WGS sequence"/>
</dbReference>
<name>A0A9X2YGN7_9MYCO</name>
<sequence>APTVAVTAPSGTVSGTLTLSATASDNVAVAGVQFLVDNTAVGAQDTTSPYSVSWNSATVANGTHTVTARAIDTSGNTTLSAPVT</sequence>
<organism evidence="1 2">
    <name type="scientific">Mycolicibacterium rufum</name>
    <dbReference type="NCBI Taxonomy" id="318424"/>
    <lineage>
        <taxon>Bacteria</taxon>
        <taxon>Bacillati</taxon>
        <taxon>Actinomycetota</taxon>
        <taxon>Actinomycetes</taxon>
        <taxon>Mycobacteriales</taxon>
        <taxon>Mycobacteriaceae</taxon>
        <taxon>Mycolicibacterium</taxon>
    </lineage>
</organism>
<accession>A0A9X2YGN7</accession>
<dbReference type="AlphaFoldDB" id="A0A9X2YGN7"/>
<proteinExistence type="predicted"/>
<dbReference type="GO" id="GO:0005975">
    <property type="term" value="P:carbohydrate metabolic process"/>
    <property type="evidence" value="ECO:0007669"/>
    <property type="project" value="UniProtKB-ARBA"/>
</dbReference>
<dbReference type="EMBL" id="JACKRN010000869">
    <property type="protein sequence ID" value="MCV7073428.1"/>
    <property type="molecule type" value="Genomic_DNA"/>
</dbReference>
<reference evidence="1" key="1">
    <citation type="submission" date="2020-07" db="EMBL/GenBank/DDBJ databases">
        <authorList>
            <person name="Pettersson B.M.F."/>
            <person name="Behra P.R.K."/>
            <person name="Ramesh M."/>
            <person name="Das S."/>
            <person name="Dasgupta S."/>
            <person name="Kirsebom L.A."/>
        </authorList>
    </citation>
    <scope>NUCLEOTIDE SEQUENCE</scope>
    <source>
        <strain evidence="1">DSM 45406</strain>
    </source>
</reference>
<evidence type="ECO:0000313" key="1">
    <source>
        <dbReference type="EMBL" id="MCV7073428.1"/>
    </source>
</evidence>
<gene>
    <name evidence="1" type="ORF">H7H73_27065</name>
</gene>
<comment type="caution">
    <text evidence="1">The sequence shown here is derived from an EMBL/GenBank/DDBJ whole genome shotgun (WGS) entry which is preliminary data.</text>
</comment>
<dbReference type="Gene3D" id="2.60.40.10">
    <property type="entry name" value="Immunoglobulins"/>
    <property type="match status" value="1"/>
</dbReference>
<feature type="non-terminal residue" evidence="1">
    <location>
        <position position="84"/>
    </location>
</feature>
<protein>
    <submittedName>
        <fullName evidence="1">Ig-like domain-containing protein</fullName>
    </submittedName>
</protein>
<dbReference type="InterPro" id="IPR013783">
    <property type="entry name" value="Ig-like_fold"/>
</dbReference>
<feature type="non-terminal residue" evidence="1">
    <location>
        <position position="1"/>
    </location>
</feature>
<dbReference type="Pfam" id="PF17957">
    <property type="entry name" value="Big_7"/>
    <property type="match status" value="1"/>
</dbReference>
<evidence type="ECO:0000313" key="2">
    <source>
        <dbReference type="Proteomes" id="UP001140272"/>
    </source>
</evidence>